<sequence>MMPHFGRSHYMVMAKLGDELKARGHDVSIFVGEEDAFAFGKPNVKVFETPIIEGKPSVLDHFKSMSSTEQKAFMSQASQVFQHQRDYCDLFLSSEHAQRELQDADIVIGDGLYPCSSLVADKYKIPHVVVTMSPLCTPTFRVFGISSNPVYIPQMMSELTAVKGLANKIKNVGFYFLAVFAMEYFMYPTYGKLKLKHEVTPGKSIRDTLANADLVLMQRDFIMDFAQPIPPYVRDVGNFLYGPAQPLPAELEKFMEESGDDGVILVSFGSIVNTLSDDISVVMNRAFSQVKQRVIWKVDKFKGKLSPNVITQKWLPQNDILGHKKTRLFITHGGANGLAEASYHGVPMICSPFFGDQQDNGRFIKSDGLGEVLSVAKATTDQLVSLINQVIYEERYKKRASHVSRVLKLRPRSPVKEAADLIEYVQAVGNLDHLKPKSMTLPFYELYMLDVLFVLGIVFAVVSYILVAMCRLVCGKIFSRGPKKTKMS</sequence>
<keyword evidence="4" id="KW-0812">Transmembrane</keyword>
<evidence type="ECO:0000256" key="4">
    <source>
        <dbReference type="SAM" id="Phobius"/>
    </source>
</evidence>
<dbReference type="GeneID" id="116290602"/>
<dbReference type="FunCoup" id="A0A6P8HAP0">
    <property type="interactions" value="668"/>
</dbReference>
<dbReference type="KEGG" id="aten:116290602"/>
<keyword evidence="4" id="KW-0472">Membrane</keyword>
<accession>A0A6P8HAP0</accession>
<keyword evidence="5" id="KW-1185">Reference proteome</keyword>
<protein>
    <submittedName>
        <fullName evidence="6">UDP-glucuronosyltransferase 2B7-like</fullName>
    </submittedName>
</protein>
<dbReference type="PANTHER" id="PTHR48043">
    <property type="entry name" value="EG:EG0003.4 PROTEIN-RELATED"/>
    <property type="match status" value="1"/>
</dbReference>
<keyword evidence="4" id="KW-1133">Transmembrane helix</keyword>
<evidence type="ECO:0000313" key="5">
    <source>
        <dbReference type="Proteomes" id="UP000515163"/>
    </source>
</evidence>
<dbReference type="OrthoDB" id="5835829at2759"/>
<dbReference type="CDD" id="cd03784">
    <property type="entry name" value="GT1_Gtf-like"/>
    <property type="match status" value="1"/>
</dbReference>
<comment type="similarity">
    <text evidence="1">Belongs to the UDP-glycosyltransferase family.</text>
</comment>
<feature type="transmembrane region" description="Helical" evidence="4">
    <location>
        <begin position="446"/>
        <end position="474"/>
    </location>
</feature>
<name>A0A6P8HAP0_ACTTE</name>
<organism evidence="5 6">
    <name type="scientific">Actinia tenebrosa</name>
    <name type="common">Australian red waratah sea anemone</name>
    <dbReference type="NCBI Taxonomy" id="6105"/>
    <lineage>
        <taxon>Eukaryota</taxon>
        <taxon>Metazoa</taxon>
        <taxon>Cnidaria</taxon>
        <taxon>Anthozoa</taxon>
        <taxon>Hexacorallia</taxon>
        <taxon>Actiniaria</taxon>
        <taxon>Actiniidae</taxon>
        <taxon>Actinia</taxon>
    </lineage>
</organism>
<dbReference type="PANTHER" id="PTHR48043:SF145">
    <property type="entry name" value="FI06409P-RELATED"/>
    <property type="match status" value="1"/>
</dbReference>
<dbReference type="AlphaFoldDB" id="A0A6P8HAP0"/>
<dbReference type="InterPro" id="IPR002213">
    <property type="entry name" value="UDP_glucos_trans"/>
</dbReference>
<keyword evidence="3" id="KW-0808">Transferase</keyword>
<reference evidence="6" key="1">
    <citation type="submission" date="2025-08" db="UniProtKB">
        <authorList>
            <consortium name="RefSeq"/>
        </authorList>
    </citation>
    <scope>IDENTIFICATION</scope>
    <source>
        <tissue evidence="6">Tentacle</tissue>
    </source>
</reference>
<keyword evidence="2" id="KW-0328">Glycosyltransferase</keyword>
<dbReference type="Gene3D" id="3.40.50.2000">
    <property type="entry name" value="Glycogen Phosphorylase B"/>
    <property type="match status" value="2"/>
</dbReference>
<dbReference type="InParanoid" id="A0A6P8HAP0"/>
<proteinExistence type="inferred from homology"/>
<dbReference type="InterPro" id="IPR050271">
    <property type="entry name" value="UDP-glycosyltransferase"/>
</dbReference>
<dbReference type="SUPFAM" id="SSF53756">
    <property type="entry name" value="UDP-Glycosyltransferase/glycogen phosphorylase"/>
    <property type="match status" value="1"/>
</dbReference>
<dbReference type="GO" id="GO:0008194">
    <property type="term" value="F:UDP-glycosyltransferase activity"/>
    <property type="evidence" value="ECO:0007669"/>
    <property type="project" value="InterPro"/>
</dbReference>
<dbReference type="RefSeq" id="XP_031553529.1">
    <property type="nucleotide sequence ID" value="XM_031697669.1"/>
</dbReference>
<evidence type="ECO:0000256" key="3">
    <source>
        <dbReference type="ARBA" id="ARBA00022679"/>
    </source>
</evidence>
<evidence type="ECO:0000313" key="6">
    <source>
        <dbReference type="RefSeq" id="XP_031553529.1"/>
    </source>
</evidence>
<gene>
    <name evidence="6" type="primary">LOC116290602</name>
</gene>
<dbReference type="Pfam" id="PF00201">
    <property type="entry name" value="UDPGT"/>
    <property type="match status" value="1"/>
</dbReference>
<evidence type="ECO:0000256" key="1">
    <source>
        <dbReference type="ARBA" id="ARBA00009995"/>
    </source>
</evidence>
<dbReference type="Proteomes" id="UP000515163">
    <property type="component" value="Unplaced"/>
</dbReference>
<dbReference type="FunFam" id="3.40.50.2000:FF:000021">
    <property type="entry name" value="UDP-glucuronosyltransferase"/>
    <property type="match status" value="1"/>
</dbReference>
<evidence type="ECO:0000256" key="2">
    <source>
        <dbReference type="ARBA" id="ARBA00022676"/>
    </source>
</evidence>